<evidence type="ECO:0008006" key="6">
    <source>
        <dbReference type="Google" id="ProtNLM"/>
    </source>
</evidence>
<dbReference type="PANTHER" id="PTHR42946">
    <property type="entry name" value="PHOSPHOHEXOSE MUTASE"/>
    <property type="match status" value="1"/>
</dbReference>
<dbReference type="AlphaFoldDB" id="A0A445D5D5"/>
<gene>
    <name evidence="4" type="ORF">Ahy_A05g024186</name>
</gene>
<keyword evidence="2" id="KW-0597">Phosphoprotein</keyword>
<dbReference type="InterPro" id="IPR016055">
    <property type="entry name" value="A-D-PHexomutase_a/b/a-I/II/III"/>
</dbReference>
<evidence type="ECO:0000256" key="1">
    <source>
        <dbReference type="ARBA" id="ARBA00001946"/>
    </source>
</evidence>
<dbReference type="Proteomes" id="UP000289738">
    <property type="component" value="Chromosome A05"/>
</dbReference>
<proteinExistence type="predicted"/>
<dbReference type="InterPro" id="IPR050060">
    <property type="entry name" value="Phosphoglucosamine_mutase"/>
</dbReference>
<comment type="caution">
    <text evidence="4">The sequence shown here is derived from an EMBL/GenBank/DDBJ whole genome shotgun (WGS) entry which is preliminary data.</text>
</comment>
<dbReference type="EMBL" id="SDMP01000005">
    <property type="protein sequence ID" value="RYR58418.1"/>
    <property type="molecule type" value="Genomic_DNA"/>
</dbReference>
<accession>A0A445D5D5</accession>
<protein>
    <recommendedName>
        <fullName evidence="6">Alpha-D-phosphohexomutase alpha/beta/alpha domain-containing protein</fullName>
    </recommendedName>
</protein>
<dbReference type="GO" id="GO:0009570">
    <property type="term" value="C:chloroplast stroma"/>
    <property type="evidence" value="ECO:0007669"/>
    <property type="project" value="TreeGrafter"/>
</dbReference>
<dbReference type="GO" id="GO:0005975">
    <property type="term" value="P:carbohydrate metabolic process"/>
    <property type="evidence" value="ECO:0007669"/>
    <property type="project" value="InterPro"/>
</dbReference>
<evidence type="ECO:0000313" key="5">
    <source>
        <dbReference type="Proteomes" id="UP000289738"/>
    </source>
</evidence>
<reference evidence="4 5" key="1">
    <citation type="submission" date="2019-01" db="EMBL/GenBank/DDBJ databases">
        <title>Sequencing of cultivated peanut Arachis hypogaea provides insights into genome evolution and oil improvement.</title>
        <authorList>
            <person name="Chen X."/>
        </authorList>
    </citation>
    <scope>NUCLEOTIDE SEQUENCE [LARGE SCALE GENOMIC DNA]</scope>
    <source>
        <strain evidence="5">cv. Fuhuasheng</strain>
        <tissue evidence="4">Leaves</tissue>
    </source>
</reference>
<evidence type="ECO:0000256" key="3">
    <source>
        <dbReference type="SAM" id="MobiDB-lite"/>
    </source>
</evidence>
<name>A0A445D5D5_ARAHY</name>
<comment type="cofactor">
    <cofactor evidence="1">
        <name>Mg(2+)</name>
        <dbReference type="ChEBI" id="CHEBI:18420"/>
    </cofactor>
</comment>
<dbReference type="GO" id="GO:0004615">
    <property type="term" value="F:phosphomannomutase activity"/>
    <property type="evidence" value="ECO:0007669"/>
    <property type="project" value="TreeGrafter"/>
</dbReference>
<dbReference type="PANTHER" id="PTHR42946:SF1">
    <property type="entry name" value="PHOSPHOGLUCOMUTASE (ALPHA-D-GLUCOSE-1,6-BISPHOSPHATE-DEPENDENT)"/>
    <property type="match status" value="1"/>
</dbReference>
<evidence type="ECO:0000313" key="4">
    <source>
        <dbReference type="EMBL" id="RYR58418.1"/>
    </source>
</evidence>
<keyword evidence="5" id="KW-1185">Reference proteome</keyword>
<dbReference type="STRING" id="3818.A0A445D5D5"/>
<sequence length="244" mass="26424">MREGRAAATARTARRGSRAVSHIAVCEAIAVREAIAASRVITIVAGFHNASSPSTRRAPCRRRHCSVTREGRTREETELRGSSATERGDTRQICRRGSAHRQNMSPSVKLSPSSLPEVAIGAAAPLLSFFFYTSHLPFNRNGFKFFTNAGGLGKNDIKDVLERAADIYNQFIAKSLANSERKASSSIKQVDYMNVYTSDLVKAVHKAAGSIEKPLGGFHIVVDAGNGPNAKVQCAFDSFSKLNI</sequence>
<evidence type="ECO:0000256" key="2">
    <source>
        <dbReference type="ARBA" id="ARBA00022553"/>
    </source>
</evidence>
<dbReference type="Gene3D" id="3.40.120.10">
    <property type="entry name" value="Alpha-D-Glucose-1,6-Bisphosphate, subunit A, domain 3"/>
    <property type="match status" value="1"/>
</dbReference>
<dbReference type="SUPFAM" id="SSF53738">
    <property type="entry name" value="Phosphoglucomutase, first 3 domains"/>
    <property type="match status" value="1"/>
</dbReference>
<feature type="compositionally biased region" description="Basic and acidic residues" evidence="3">
    <location>
        <begin position="67"/>
        <end position="79"/>
    </location>
</feature>
<organism evidence="4 5">
    <name type="scientific">Arachis hypogaea</name>
    <name type="common">Peanut</name>
    <dbReference type="NCBI Taxonomy" id="3818"/>
    <lineage>
        <taxon>Eukaryota</taxon>
        <taxon>Viridiplantae</taxon>
        <taxon>Streptophyta</taxon>
        <taxon>Embryophyta</taxon>
        <taxon>Tracheophyta</taxon>
        <taxon>Spermatophyta</taxon>
        <taxon>Magnoliopsida</taxon>
        <taxon>eudicotyledons</taxon>
        <taxon>Gunneridae</taxon>
        <taxon>Pentapetalae</taxon>
        <taxon>rosids</taxon>
        <taxon>fabids</taxon>
        <taxon>Fabales</taxon>
        <taxon>Fabaceae</taxon>
        <taxon>Papilionoideae</taxon>
        <taxon>50 kb inversion clade</taxon>
        <taxon>dalbergioids sensu lato</taxon>
        <taxon>Dalbergieae</taxon>
        <taxon>Pterocarpus clade</taxon>
        <taxon>Arachis</taxon>
    </lineage>
</organism>
<feature type="region of interest" description="Disordered" evidence="3">
    <location>
        <begin position="67"/>
        <end position="110"/>
    </location>
</feature>